<dbReference type="EMBL" id="LAZR01029133">
    <property type="protein sequence ID" value="KKL60485.1"/>
    <property type="molecule type" value="Genomic_DNA"/>
</dbReference>
<keyword evidence="1" id="KW-0472">Membrane</keyword>
<reference evidence="2" key="1">
    <citation type="journal article" date="2015" name="Nature">
        <title>Complex archaea that bridge the gap between prokaryotes and eukaryotes.</title>
        <authorList>
            <person name="Spang A."/>
            <person name="Saw J.H."/>
            <person name="Jorgensen S.L."/>
            <person name="Zaremba-Niedzwiedzka K."/>
            <person name="Martijn J."/>
            <person name="Lind A.E."/>
            <person name="van Eijk R."/>
            <person name="Schleper C."/>
            <person name="Guy L."/>
            <person name="Ettema T.J."/>
        </authorList>
    </citation>
    <scope>NUCLEOTIDE SEQUENCE</scope>
</reference>
<dbReference type="AlphaFoldDB" id="A0A0F9FSZ0"/>
<evidence type="ECO:0000313" key="2">
    <source>
        <dbReference type="EMBL" id="KKL60485.1"/>
    </source>
</evidence>
<organism evidence="2">
    <name type="scientific">marine sediment metagenome</name>
    <dbReference type="NCBI Taxonomy" id="412755"/>
    <lineage>
        <taxon>unclassified sequences</taxon>
        <taxon>metagenomes</taxon>
        <taxon>ecological metagenomes</taxon>
    </lineage>
</organism>
<comment type="caution">
    <text evidence="2">The sequence shown here is derived from an EMBL/GenBank/DDBJ whole genome shotgun (WGS) entry which is preliminary data.</text>
</comment>
<sequence length="71" mass="7882">MSWIISLEDFGCQESEGVVAHPKKVVRQKASPRLTLLYRLLPLLLNIFSFLLSTSVMVVGQTGIGDPPVWV</sequence>
<keyword evidence="1" id="KW-0812">Transmembrane</keyword>
<feature type="transmembrane region" description="Helical" evidence="1">
    <location>
        <begin position="36"/>
        <end position="60"/>
    </location>
</feature>
<gene>
    <name evidence="2" type="ORF">LCGC14_2204830</name>
</gene>
<keyword evidence="1" id="KW-1133">Transmembrane helix</keyword>
<name>A0A0F9FSZ0_9ZZZZ</name>
<proteinExistence type="predicted"/>
<protein>
    <submittedName>
        <fullName evidence="2">Uncharacterized protein</fullName>
    </submittedName>
</protein>
<evidence type="ECO:0000256" key="1">
    <source>
        <dbReference type="SAM" id="Phobius"/>
    </source>
</evidence>
<accession>A0A0F9FSZ0</accession>